<feature type="region of interest" description="Disordered" evidence="1">
    <location>
        <begin position="1"/>
        <end position="23"/>
    </location>
</feature>
<dbReference type="EMBL" id="LS483466">
    <property type="protein sequence ID" value="SQI28033.1"/>
    <property type="molecule type" value="Genomic_DNA"/>
</dbReference>
<keyword evidence="3" id="KW-1185">Reference proteome</keyword>
<gene>
    <name evidence="2" type="ORF">NCTC7307_05466</name>
</gene>
<proteinExistence type="predicted"/>
<sequence length="57" mass="5920">MAGISPSTAANHERQRGGNARHQMAHHATLLHILLTLLDAAIGGGDLHVGEVVFNAA</sequence>
<protein>
    <submittedName>
        <fullName evidence="2">Uncharacterized protein</fullName>
    </submittedName>
</protein>
<evidence type="ECO:0000313" key="2">
    <source>
        <dbReference type="EMBL" id="SQI28033.1"/>
    </source>
</evidence>
<accession>A0A2X4TMA9</accession>
<name>A0A2X4TMA9_SALER</name>
<feature type="compositionally biased region" description="Polar residues" evidence="1">
    <location>
        <begin position="1"/>
        <end position="10"/>
    </location>
</feature>
<dbReference type="AlphaFoldDB" id="A0A2X4TMA9"/>
<reference evidence="2 3" key="1">
    <citation type="submission" date="2018-06" db="EMBL/GenBank/DDBJ databases">
        <authorList>
            <consortium name="Pathogen Informatics"/>
            <person name="Doyle S."/>
        </authorList>
    </citation>
    <scope>NUCLEOTIDE SEQUENCE [LARGE SCALE GENOMIC DNA]</scope>
    <source>
        <strain evidence="2 3">NCTC7307</strain>
    </source>
</reference>
<dbReference type="Proteomes" id="UP000248731">
    <property type="component" value="Chromosome 1"/>
</dbReference>
<evidence type="ECO:0000313" key="3">
    <source>
        <dbReference type="Proteomes" id="UP000248731"/>
    </source>
</evidence>
<evidence type="ECO:0000256" key="1">
    <source>
        <dbReference type="SAM" id="MobiDB-lite"/>
    </source>
</evidence>
<organism evidence="2 3">
    <name type="scientific">Salmonella enterica subsp. arizonae</name>
    <dbReference type="NCBI Taxonomy" id="59203"/>
    <lineage>
        <taxon>Bacteria</taxon>
        <taxon>Pseudomonadati</taxon>
        <taxon>Pseudomonadota</taxon>
        <taxon>Gammaproteobacteria</taxon>
        <taxon>Enterobacterales</taxon>
        <taxon>Enterobacteriaceae</taxon>
        <taxon>Salmonella</taxon>
    </lineage>
</organism>